<comment type="caution">
    <text evidence="1">The sequence shown here is derived from an EMBL/GenBank/DDBJ whole genome shotgun (WGS) entry which is preliminary data.</text>
</comment>
<protein>
    <submittedName>
        <fullName evidence="1">DUF742 domain-containing protein</fullName>
    </submittedName>
</protein>
<dbReference type="Proteomes" id="UP001198565">
    <property type="component" value="Unassembled WGS sequence"/>
</dbReference>
<reference evidence="1 2" key="1">
    <citation type="submission" date="2021-08" db="EMBL/GenBank/DDBJ databases">
        <title>Streptomyces sp. PTM05 isolated from lichen.</title>
        <authorList>
            <person name="Somphong A."/>
            <person name="Phongsopitanun W."/>
            <person name="Tanasupawat S."/>
        </authorList>
    </citation>
    <scope>NUCLEOTIDE SEQUENCE [LARGE SCALE GENOMIC DNA]</scope>
    <source>
        <strain evidence="1 2">Ptm05</strain>
    </source>
</reference>
<keyword evidence="2" id="KW-1185">Reference proteome</keyword>
<evidence type="ECO:0000313" key="1">
    <source>
        <dbReference type="EMBL" id="MBY8887276.1"/>
    </source>
</evidence>
<name>A0ABS7QVP6_9ACTN</name>
<proteinExistence type="predicted"/>
<dbReference type="PANTHER" id="PTHR36221:SF1">
    <property type="entry name" value="DUF742 DOMAIN-CONTAINING PROTEIN"/>
    <property type="match status" value="1"/>
</dbReference>
<accession>A0ABS7QVP6</accession>
<dbReference type="InterPro" id="IPR007995">
    <property type="entry name" value="DUF742"/>
</dbReference>
<dbReference type="Pfam" id="PF05331">
    <property type="entry name" value="DUF742"/>
    <property type="match status" value="1"/>
</dbReference>
<dbReference type="PANTHER" id="PTHR36221">
    <property type="entry name" value="DUF742 DOMAIN-CONTAINING PROTEIN"/>
    <property type="match status" value="1"/>
</dbReference>
<dbReference type="RefSeq" id="WP_222980019.1">
    <property type="nucleotide sequence ID" value="NZ_JAINVZ010000015.1"/>
</dbReference>
<organism evidence="1 2">
    <name type="scientific">Streptantibioticus parmotrematis</name>
    <dbReference type="NCBI Taxonomy" id="2873249"/>
    <lineage>
        <taxon>Bacteria</taxon>
        <taxon>Bacillati</taxon>
        <taxon>Actinomycetota</taxon>
        <taxon>Actinomycetes</taxon>
        <taxon>Kitasatosporales</taxon>
        <taxon>Streptomycetaceae</taxon>
        <taxon>Streptantibioticus</taxon>
    </lineage>
</organism>
<dbReference type="EMBL" id="JAINVZ010000015">
    <property type="protein sequence ID" value="MBY8887276.1"/>
    <property type="molecule type" value="Genomic_DNA"/>
</dbReference>
<gene>
    <name evidence="1" type="ORF">K7472_20885</name>
</gene>
<sequence>MTVRPGWSGAALGEVRPYTVTRGRTRPHHHLLLTTRLAGHAPGAAVALATPEHEALLRLCRAMPYSVAELAARLRQPVQVTKIIAADLLDSRALILLGVGGSPQSPDRSMLEAVLDGLRRL</sequence>
<evidence type="ECO:0000313" key="2">
    <source>
        <dbReference type="Proteomes" id="UP001198565"/>
    </source>
</evidence>